<dbReference type="InterPro" id="IPR000653">
    <property type="entry name" value="DegT/StrS_aminotransferase"/>
</dbReference>
<keyword evidence="6" id="KW-1185">Reference proteome</keyword>
<comment type="similarity">
    <text evidence="4">Belongs to the DegT/DnrJ/EryC1 family.</text>
</comment>
<dbReference type="GO" id="GO:0030170">
    <property type="term" value="F:pyridoxal phosphate binding"/>
    <property type="evidence" value="ECO:0007669"/>
    <property type="project" value="TreeGrafter"/>
</dbReference>
<comment type="caution">
    <text evidence="5">The sequence shown here is derived from an EMBL/GenBank/DDBJ whole genome shotgun (WGS) entry which is preliminary data.</text>
</comment>
<accession>A0A7W7D9Y7</accession>
<keyword evidence="5" id="KW-0032">Aminotransferase</keyword>
<proteinExistence type="inferred from homology"/>
<dbReference type="GO" id="GO:0000271">
    <property type="term" value="P:polysaccharide biosynthetic process"/>
    <property type="evidence" value="ECO:0007669"/>
    <property type="project" value="TreeGrafter"/>
</dbReference>
<dbReference type="Proteomes" id="UP000542210">
    <property type="component" value="Unassembled WGS sequence"/>
</dbReference>
<feature type="modified residue" description="N6-(pyridoxal phosphate)lysine" evidence="3">
    <location>
        <position position="188"/>
    </location>
</feature>
<dbReference type="SUPFAM" id="SSF53383">
    <property type="entry name" value="PLP-dependent transferases"/>
    <property type="match status" value="1"/>
</dbReference>
<keyword evidence="5" id="KW-0808">Transferase</keyword>
<dbReference type="InterPro" id="IPR015421">
    <property type="entry name" value="PyrdxlP-dep_Trfase_major"/>
</dbReference>
<dbReference type="Gene3D" id="3.90.1150.10">
    <property type="entry name" value="Aspartate Aminotransferase, domain 1"/>
    <property type="match status" value="1"/>
</dbReference>
<dbReference type="NCBIfam" id="NF008687">
    <property type="entry name" value="PRK11706.1"/>
    <property type="match status" value="1"/>
</dbReference>
<gene>
    <name evidence="5" type="ORF">BJ982_004536</name>
</gene>
<dbReference type="InterPro" id="IPR015422">
    <property type="entry name" value="PyrdxlP-dep_Trfase_small"/>
</dbReference>
<dbReference type="EMBL" id="JACHND010000001">
    <property type="protein sequence ID" value="MBB4702992.1"/>
    <property type="molecule type" value="Genomic_DNA"/>
</dbReference>
<evidence type="ECO:0000256" key="3">
    <source>
        <dbReference type="PIRSR" id="PIRSR000390-2"/>
    </source>
</evidence>
<evidence type="ECO:0000313" key="6">
    <source>
        <dbReference type="Proteomes" id="UP000542210"/>
    </source>
</evidence>
<dbReference type="Pfam" id="PF01041">
    <property type="entry name" value="DegT_DnrJ_EryC1"/>
    <property type="match status" value="1"/>
</dbReference>
<name>A0A7W7D9Y7_9ACTN</name>
<dbReference type="PANTHER" id="PTHR30244">
    <property type="entry name" value="TRANSAMINASE"/>
    <property type="match status" value="1"/>
</dbReference>
<dbReference type="RefSeq" id="WP_203958901.1">
    <property type="nucleotide sequence ID" value="NZ_BOOV01000005.1"/>
</dbReference>
<dbReference type="GO" id="GO:0019180">
    <property type="term" value="F:dTDP-4-amino-4,6-dideoxygalactose transaminase activity"/>
    <property type="evidence" value="ECO:0007669"/>
    <property type="project" value="UniProtKB-EC"/>
</dbReference>
<comment type="cofactor">
    <cofactor evidence="1">
        <name>pyridoxal 5'-phosphate</name>
        <dbReference type="ChEBI" id="CHEBI:597326"/>
    </cofactor>
</comment>
<dbReference type="PANTHER" id="PTHR30244:SF34">
    <property type="entry name" value="DTDP-4-AMINO-4,6-DIDEOXYGALACTOSE TRANSAMINASE"/>
    <property type="match status" value="1"/>
</dbReference>
<sequence>MSTTDMATIPHHRAFVAENQLAYVTAAMHAKWSSGYGPFGERAAALLREITGAAHVLLTTSATTALDLSTLLLDVGPGDEVIVPSYTFVSTASVWVQRGAVPVFVDCRPDTLNIDEERIEAAVTGRTRAIVVTHYAGVGCEMDRIAKIAERYGLALVEDNAHGLGGTYRDRPLGTFGRLAALSFHATKNVQCGEGGALMAAGDDLARRAEIIRDKGTNRRQFFRGEVDRYRWVDVGSNYMQAELLAAQLVAQLEAFGEIQRRRQEVWRAYHEGLAAWARDNGVARPVVPPECVHPAHIYYLLLPHAAGRTALIAHLAERGVQAVFHYFPLHASPAGEKYGRVAPGGCPVAESVAGRQVRLPLYPGLDDGELGRVLDAVTSFRVS</sequence>
<feature type="active site" description="Proton acceptor" evidence="2">
    <location>
        <position position="188"/>
    </location>
</feature>
<keyword evidence="3 4" id="KW-0663">Pyridoxal phosphate</keyword>
<evidence type="ECO:0000256" key="1">
    <source>
        <dbReference type="ARBA" id="ARBA00001933"/>
    </source>
</evidence>
<evidence type="ECO:0000256" key="4">
    <source>
        <dbReference type="RuleBase" id="RU004508"/>
    </source>
</evidence>
<evidence type="ECO:0000256" key="2">
    <source>
        <dbReference type="PIRSR" id="PIRSR000390-1"/>
    </source>
</evidence>
<reference evidence="5 6" key="1">
    <citation type="submission" date="2020-08" db="EMBL/GenBank/DDBJ databases">
        <title>Sequencing the genomes of 1000 actinobacteria strains.</title>
        <authorList>
            <person name="Klenk H.-P."/>
        </authorList>
    </citation>
    <scope>NUCLEOTIDE SEQUENCE [LARGE SCALE GENOMIC DNA]</scope>
    <source>
        <strain evidence="5 6">DSM 45784</strain>
    </source>
</reference>
<dbReference type="PIRSF" id="PIRSF000390">
    <property type="entry name" value="PLP_StrS"/>
    <property type="match status" value="1"/>
</dbReference>
<evidence type="ECO:0000313" key="5">
    <source>
        <dbReference type="EMBL" id="MBB4702992.1"/>
    </source>
</evidence>
<protein>
    <submittedName>
        <fullName evidence="5">dTDP-4-amino-4,6-dideoxygalactose transaminase</fullName>
        <ecNumber evidence="5">2.6.1.59</ecNumber>
    </submittedName>
</protein>
<dbReference type="Gene3D" id="3.40.640.10">
    <property type="entry name" value="Type I PLP-dependent aspartate aminotransferase-like (Major domain)"/>
    <property type="match status" value="1"/>
</dbReference>
<dbReference type="InterPro" id="IPR015424">
    <property type="entry name" value="PyrdxlP-dep_Trfase"/>
</dbReference>
<dbReference type="EC" id="2.6.1.59" evidence="5"/>
<organism evidence="5 6">
    <name type="scientific">Sphaerisporangium siamense</name>
    <dbReference type="NCBI Taxonomy" id="795645"/>
    <lineage>
        <taxon>Bacteria</taxon>
        <taxon>Bacillati</taxon>
        <taxon>Actinomycetota</taxon>
        <taxon>Actinomycetes</taxon>
        <taxon>Streptosporangiales</taxon>
        <taxon>Streptosporangiaceae</taxon>
        <taxon>Sphaerisporangium</taxon>
    </lineage>
</organism>
<dbReference type="AlphaFoldDB" id="A0A7W7D9Y7"/>
<dbReference type="CDD" id="cd00616">
    <property type="entry name" value="AHBA_syn"/>
    <property type="match status" value="1"/>
</dbReference>